<evidence type="ECO:0000259" key="8">
    <source>
        <dbReference type="Pfam" id="PF20684"/>
    </source>
</evidence>
<dbReference type="GO" id="GO:0016020">
    <property type="term" value="C:membrane"/>
    <property type="evidence" value="ECO:0007669"/>
    <property type="project" value="UniProtKB-SubCell"/>
</dbReference>
<gene>
    <name evidence="9" type="ORF">N7469_000947</name>
</gene>
<evidence type="ECO:0000256" key="4">
    <source>
        <dbReference type="ARBA" id="ARBA00023136"/>
    </source>
</evidence>
<keyword evidence="10" id="KW-1185">Reference proteome</keyword>
<dbReference type="InterPro" id="IPR052337">
    <property type="entry name" value="SAT4-like"/>
</dbReference>
<keyword evidence="2 7" id="KW-0812">Transmembrane</keyword>
<evidence type="ECO:0000256" key="2">
    <source>
        <dbReference type="ARBA" id="ARBA00022692"/>
    </source>
</evidence>
<feature type="domain" description="Rhodopsin" evidence="8">
    <location>
        <begin position="29"/>
        <end position="168"/>
    </location>
</feature>
<dbReference type="RefSeq" id="XP_056505624.1">
    <property type="nucleotide sequence ID" value="XM_056639867.1"/>
</dbReference>
<comment type="subcellular location">
    <subcellularLocation>
        <location evidence="1">Membrane</location>
        <topology evidence="1">Multi-pass membrane protein</topology>
    </subcellularLocation>
</comment>
<reference evidence="9" key="2">
    <citation type="journal article" date="2023" name="IMA Fungus">
        <title>Comparative genomic study of the Penicillium genus elucidates a diverse pangenome and 15 lateral gene transfer events.</title>
        <authorList>
            <person name="Petersen C."/>
            <person name="Sorensen T."/>
            <person name="Nielsen M.R."/>
            <person name="Sondergaard T.E."/>
            <person name="Sorensen J.L."/>
            <person name="Fitzpatrick D.A."/>
            <person name="Frisvad J.C."/>
            <person name="Nielsen K.L."/>
        </authorList>
    </citation>
    <scope>NUCLEOTIDE SEQUENCE</scope>
    <source>
        <strain evidence="9">IBT 23319</strain>
    </source>
</reference>
<dbReference type="Pfam" id="PF20684">
    <property type="entry name" value="Fung_rhodopsin"/>
    <property type="match status" value="2"/>
</dbReference>
<comment type="caution">
    <text evidence="9">The sequence shown here is derived from an EMBL/GenBank/DDBJ whole genome shotgun (WGS) entry which is preliminary data.</text>
</comment>
<comment type="similarity">
    <text evidence="5">Belongs to the SAT4 family.</text>
</comment>
<feature type="region of interest" description="Disordered" evidence="6">
    <location>
        <begin position="348"/>
        <end position="391"/>
    </location>
</feature>
<dbReference type="AlphaFoldDB" id="A0A9W9TX44"/>
<feature type="domain" description="Rhodopsin" evidence="8">
    <location>
        <begin position="195"/>
        <end position="287"/>
    </location>
</feature>
<dbReference type="Proteomes" id="UP001147733">
    <property type="component" value="Unassembled WGS sequence"/>
</dbReference>
<feature type="region of interest" description="Disordered" evidence="6">
    <location>
        <begin position="303"/>
        <end position="336"/>
    </location>
</feature>
<evidence type="ECO:0000256" key="6">
    <source>
        <dbReference type="SAM" id="MobiDB-lite"/>
    </source>
</evidence>
<reference evidence="9" key="1">
    <citation type="submission" date="2022-11" db="EMBL/GenBank/DDBJ databases">
        <authorList>
            <person name="Petersen C."/>
        </authorList>
    </citation>
    <scope>NUCLEOTIDE SEQUENCE</scope>
    <source>
        <strain evidence="9">IBT 23319</strain>
    </source>
</reference>
<dbReference type="EMBL" id="JAPQKT010000001">
    <property type="protein sequence ID" value="KAJ5242620.1"/>
    <property type="molecule type" value="Genomic_DNA"/>
</dbReference>
<feature type="transmembrane region" description="Helical" evidence="7">
    <location>
        <begin position="85"/>
        <end position="110"/>
    </location>
</feature>
<keyword evidence="3 7" id="KW-1133">Transmembrane helix</keyword>
<evidence type="ECO:0000256" key="1">
    <source>
        <dbReference type="ARBA" id="ARBA00004141"/>
    </source>
</evidence>
<feature type="transmembrane region" description="Helical" evidence="7">
    <location>
        <begin position="45"/>
        <end position="65"/>
    </location>
</feature>
<protein>
    <recommendedName>
        <fullName evidence="8">Rhodopsin domain-containing protein</fullName>
    </recommendedName>
</protein>
<evidence type="ECO:0000256" key="5">
    <source>
        <dbReference type="ARBA" id="ARBA00038359"/>
    </source>
</evidence>
<keyword evidence="4 7" id="KW-0472">Membrane</keyword>
<evidence type="ECO:0000313" key="10">
    <source>
        <dbReference type="Proteomes" id="UP001147733"/>
    </source>
</evidence>
<evidence type="ECO:0000256" key="7">
    <source>
        <dbReference type="SAM" id="Phobius"/>
    </source>
</evidence>
<name>A0A9W9TX44_PENCI</name>
<feature type="transmembrane region" description="Helical" evidence="7">
    <location>
        <begin position="122"/>
        <end position="145"/>
    </location>
</feature>
<evidence type="ECO:0000256" key="3">
    <source>
        <dbReference type="ARBA" id="ARBA00022989"/>
    </source>
</evidence>
<dbReference type="PANTHER" id="PTHR33048:SF155">
    <property type="entry name" value="INTEGRAL MEMBRANE PROTEIN"/>
    <property type="match status" value="1"/>
</dbReference>
<feature type="transmembrane region" description="Helical" evidence="7">
    <location>
        <begin position="15"/>
        <end position="33"/>
    </location>
</feature>
<feature type="transmembrane region" description="Helical" evidence="7">
    <location>
        <begin position="187"/>
        <end position="211"/>
    </location>
</feature>
<accession>A0A9W9TX44</accession>
<dbReference type="PANTHER" id="PTHR33048">
    <property type="entry name" value="PTH11-LIKE INTEGRAL MEMBRANE PROTEIN (AFU_ORTHOLOGUE AFUA_5G11245)"/>
    <property type="match status" value="1"/>
</dbReference>
<organism evidence="9 10">
    <name type="scientific">Penicillium citrinum</name>
    <dbReference type="NCBI Taxonomy" id="5077"/>
    <lineage>
        <taxon>Eukaryota</taxon>
        <taxon>Fungi</taxon>
        <taxon>Dikarya</taxon>
        <taxon>Ascomycota</taxon>
        <taxon>Pezizomycotina</taxon>
        <taxon>Eurotiomycetes</taxon>
        <taxon>Eurotiomycetidae</taxon>
        <taxon>Eurotiales</taxon>
        <taxon>Aspergillaceae</taxon>
        <taxon>Penicillium</taxon>
    </lineage>
</organism>
<dbReference type="GeneID" id="81379034"/>
<sequence>MQQTTPNHGPALERGIWVAVIIAALVVVLRVFAKIKISRFFVDDVLMIIASISAIVSTVFLTLSVDHGFGKPLGDPFTHDTSLVLKYIAIQIPIVTLSTTIARSSFIIYLVAVLGTKRAYKILLWVILVIQLAGNIVSAVLPLSICKNVNILWDPTVKTTCIDSRKVIQFAYFSNSEFVLSTFDLDLLLIELAIAFNSAADLFLAVFPTVVFWNLNLKLRIKISLIGLLSLGIVAMVASIIKTTKLDTLPSITNLGSAGGIELIRWGYVENAIIIITSSIPCIRPLIISSVRKFSSVTRSYELSSPFSKGRGTGQQETTQPRKPHSRSGNPHDLEYGSIDHILDERQNSTATGGGRHSPHEGITKQIDIEVFSDDDEVSRSSSTRPHHIST</sequence>
<proteinExistence type="inferred from homology"/>
<dbReference type="InterPro" id="IPR049326">
    <property type="entry name" value="Rhodopsin_dom_fungi"/>
</dbReference>
<dbReference type="OrthoDB" id="5429740at2759"/>
<evidence type="ECO:0000313" key="9">
    <source>
        <dbReference type="EMBL" id="KAJ5242620.1"/>
    </source>
</evidence>
<feature type="transmembrane region" description="Helical" evidence="7">
    <location>
        <begin position="223"/>
        <end position="241"/>
    </location>
</feature>